<sequence length="185" mass="21052">MGKKDEIYRVWNEYKQNNKVLNKVYMSMIRALMKFDDIEGAENIFEEWESSGLSYDFRVPNFLIDAYCKNGLLEKAGALLQRGISQGGDPNITTWRHMAGGYIMKNQVSKAMEALRKAISTYSSKPSKDTLTTCIKYLERREDVKMFTGSLCAEGISSAAVVDELFSFIKDEVEKRSCDYTVTGK</sequence>
<dbReference type="Proteomes" id="UP001604336">
    <property type="component" value="Unassembled WGS sequence"/>
</dbReference>
<dbReference type="PROSITE" id="PS51375">
    <property type="entry name" value="PPR"/>
    <property type="match status" value="1"/>
</dbReference>
<dbReference type="AlphaFoldDB" id="A0ABD1PTL1"/>
<dbReference type="Gene3D" id="1.25.40.10">
    <property type="entry name" value="Tetratricopeptide repeat domain"/>
    <property type="match status" value="1"/>
</dbReference>
<evidence type="ECO:0000256" key="2">
    <source>
        <dbReference type="ARBA" id="ARBA00022737"/>
    </source>
</evidence>
<dbReference type="NCBIfam" id="TIGR00756">
    <property type="entry name" value="PPR"/>
    <property type="match status" value="1"/>
</dbReference>
<dbReference type="InterPro" id="IPR011990">
    <property type="entry name" value="TPR-like_helical_dom_sf"/>
</dbReference>
<evidence type="ECO:0000313" key="5">
    <source>
        <dbReference type="Proteomes" id="UP001604336"/>
    </source>
</evidence>
<dbReference type="EMBL" id="JBFOLK010000013">
    <property type="protein sequence ID" value="KAL2467262.1"/>
    <property type="molecule type" value="Genomic_DNA"/>
</dbReference>
<dbReference type="Pfam" id="PF01535">
    <property type="entry name" value="PPR"/>
    <property type="match status" value="2"/>
</dbReference>
<name>A0ABD1PTL1_9LAMI</name>
<dbReference type="PANTHER" id="PTHR45717:SF57">
    <property type="entry name" value="PENTACOTRIPEPTIDE-REPEAT REGION OF PRORP DOMAIN-CONTAINING PROTEIN"/>
    <property type="match status" value="1"/>
</dbReference>
<dbReference type="SUPFAM" id="SSF48452">
    <property type="entry name" value="TPR-like"/>
    <property type="match status" value="1"/>
</dbReference>
<evidence type="ECO:0000256" key="3">
    <source>
        <dbReference type="PROSITE-ProRule" id="PRU00708"/>
    </source>
</evidence>
<comment type="caution">
    <text evidence="4">The sequence shown here is derived from an EMBL/GenBank/DDBJ whole genome shotgun (WGS) entry which is preliminary data.</text>
</comment>
<protein>
    <submittedName>
        <fullName evidence="4">Pentatricopeptide repeat-containing protein</fullName>
    </submittedName>
</protein>
<organism evidence="4 5">
    <name type="scientific">Abeliophyllum distichum</name>
    <dbReference type="NCBI Taxonomy" id="126358"/>
    <lineage>
        <taxon>Eukaryota</taxon>
        <taxon>Viridiplantae</taxon>
        <taxon>Streptophyta</taxon>
        <taxon>Embryophyta</taxon>
        <taxon>Tracheophyta</taxon>
        <taxon>Spermatophyta</taxon>
        <taxon>Magnoliopsida</taxon>
        <taxon>eudicotyledons</taxon>
        <taxon>Gunneridae</taxon>
        <taxon>Pentapetalae</taxon>
        <taxon>asterids</taxon>
        <taxon>lamiids</taxon>
        <taxon>Lamiales</taxon>
        <taxon>Oleaceae</taxon>
        <taxon>Forsythieae</taxon>
        <taxon>Abeliophyllum</taxon>
    </lineage>
</organism>
<gene>
    <name evidence="4" type="ORF">Adt_43113</name>
</gene>
<reference evidence="5" key="1">
    <citation type="submission" date="2024-07" db="EMBL/GenBank/DDBJ databases">
        <title>Two chromosome-level genome assemblies of Korean endemic species Abeliophyllum distichum and Forsythia ovata (Oleaceae).</title>
        <authorList>
            <person name="Jang H."/>
        </authorList>
    </citation>
    <scope>NUCLEOTIDE SEQUENCE [LARGE SCALE GENOMIC DNA]</scope>
</reference>
<keyword evidence="5" id="KW-1185">Reference proteome</keyword>
<evidence type="ECO:0000256" key="1">
    <source>
        <dbReference type="ARBA" id="ARBA00007626"/>
    </source>
</evidence>
<accession>A0ABD1PTL1</accession>
<comment type="similarity">
    <text evidence="1">Belongs to the PPR family. P subfamily.</text>
</comment>
<dbReference type="PANTHER" id="PTHR45717">
    <property type="entry name" value="OS12G0527900 PROTEIN"/>
    <property type="match status" value="1"/>
</dbReference>
<keyword evidence="2" id="KW-0677">Repeat</keyword>
<evidence type="ECO:0000313" key="4">
    <source>
        <dbReference type="EMBL" id="KAL2467262.1"/>
    </source>
</evidence>
<dbReference type="GO" id="GO:0003729">
    <property type="term" value="F:mRNA binding"/>
    <property type="evidence" value="ECO:0007669"/>
    <property type="project" value="UniProtKB-ARBA"/>
</dbReference>
<feature type="repeat" description="PPR" evidence="3">
    <location>
        <begin position="56"/>
        <end position="90"/>
    </location>
</feature>
<dbReference type="InterPro" id="IPR002885">
    <property type="entry name" value="PPR_rpt"/>
</dbReference>
<proteinExistence type="inferred from homology"/>